<evidence type="ECO:0000313" key="3">
    <source>
        <dbReference type="Proteomes" id="UP000722750"/>
    </source>
</evidence>
<gene>
    <name evidence="2" type="ORF">MAG551_01172</name>
</gene>
<accession>A0A942A3W4</accession>
<comment type="caution">
    <text evidence="2">The sequence shown here is derived from an EMBL/GenBank/DDBJ whole genome shotgun (WGS) entry which is preliminary data.</text>
</comment>
<protein>
    <submittedName>
        <fullName evidence="2">Uncharacterized protein</fullName>
    </submittedName>
</protein>
<organism evidence="2 3">
    <name type="scientific">Candidatus Scalindua arabica</name>
    <dbReference type="NCBI Taxonomy" id="1127984"/>
    <lineage>
        <taxon>Bacteria</taxon>
        <taxon>Pseudomonadati</taxon>
        <taxon>Planctomycetota</taxon>
        <taxon>Candidatus Brocadiia</taxon>
        <taxon>Candidatus Brocadiales</taxon>
        <taxon>Candidatus Scalinduaceae</taxon>
        <taxon>Candidatus Scalindua</taxon>
    </lineage>
</organism>
<evidence type="ECO:0000313" key="2">
    <source>
        <dbReference type="EMBL" id="MBS1258119.1"/>
    </source>
</evidence>
<dbReference type="Proteomes" id="UP000722750">
    <property type="component" value="Unassembled WGS sequence"/>
</dbReference>
<reference evidence="2" key="1">
    <citation type="journal article" date="2021" name="ISME J.">
        <title>Fine-scale metabolic discontinuity in a stratified prokaryote microbiome of a Red Sea deep halocline.</title>
        <authorList>
            <person name="Michoud G."/>
            <person name="Ngugi D.K."/>
            <person name="Barozzi A."/>
            <person name="Merlino G."/>
            <person name="Calleja M.L."/>
            <person name="Delgado-Huertas A."/>
            <person name="Moran X.A.G."/>
            <person name="Daffonchio D."/>
        </authorList>
    </citation>
    <scope>NUCLEOTIDE SEQUENCE</scope>
    <source>
        <strain evidence="2">SuakinDeep_MAG55_1</strain>
    </source>
</reference>
<evidence type="ECO:0000256" key="1">
    <source>
        <dbReference type="SAM" id="Phobius"/>
    </source>
</evidence>
<keyword evidence="1" id="KW-1133">Transmembrane helix</keyword>
<dbReference type="AlphaFoldDB" id="A0A942A3W4"/>
<feature type="transmembrane region" description="Helical" evidence="1">
    <location>
        <begin position="18"/>
        <end position="39"/>
    </location>
</feature>
<proteinExistence type="predicted"/>
<keyword evidence="1" id="KW-0472">Membrane</keyword>
<feature type="transmembrane region" description="Helical" evidence="1">
    <location>
        <begin position="78"/>
        <end position="97"/>
    </location>
</feature>
<dbReference type="EMBL" id="JAANXD010000049">
    <property type="protein sequence ID" value="MBS1258119.1"/>
    <property type="molecule type" value="Genomic_DNA"/>
</dbReference>
<keyword evidence="1" id="KW-0812">Transmembrane</keyword>
<sequence length="100" mass="11400">MIWNIGLHIIAGLFGTKIFVWTVTGILTCVAITCFVQSIDMLRIYRTTMTRINQQPPHIKDEQIKAFKQRLPIAFPQLFIMKVIGYGLVTLISASVFRAM</sequence>
<name>A0A942A3W4_9BACT</name>